<dbReference type="SUPFAM" id="SSF56112">
    <property type="entry name" value="Protein kinase-like (PK-like)"/>
    <property type="match status" value="1"/>
</dbReference>
<comment type="caution">
    <text evidence="1">The sequence shown here is derived from an EMBL/GenBank/DDBJ whole genome shotgun (WGS) entry which is preliminary data.</text>
</comment>
<dbReference type="PANTHER" id="PTHR21310">
    <property type="entry name" value="AMINOGLYCOSIDE PHOSPHOTRANSFERASE-RELATED-RELATED"/>
    <property type="match status" value="1"/>
</dbReference>
<reference evidence="1 2" key="1">
    <citation type="submission" date="2020-08" db="EMBL/GenBank/DDBJ databases">
        <title>Sequencing the genomes of 1000 actinobacteria strains.</title>
        <authorList>
            <person name="Klenk H.-P."/>
        </authorList>
    </citation>
    <scope>NUCLEOTIDE SEQUENCE [LARGE SCALE GENOMIC DNA]</scope>
    <source>
        <strain evidence="1 2">DSM 28967</strain>
    </source>
</reference>
<dbReference type="InterPro" id="IPR051678">
    <property type="entry name" value="AGP_Transferase"/>
</dbReference>
<evidence type="ECO:0000313" key="1">
    <source>
        <dbReference type="EMBL" id="MBB5840964.1"/>
    </source>
</evidence>
<dbReference type="RefSeq" id="WP_184803691.1">
    <property type="nucleotide sequence ID" value="NZ_JACHMY010000001.1"/>
</dbReference>
<gene>
    <name evidence="1" type="ORF">HDA39_007698</name>
</gene>
<proteinExistence type="predicted"/>
<evidence type="ECO:0000313" key="2">
    <source>
        <dbReference type="Proteomes" id="UP000549971"/>
    </source>
</evidence>
<dbReference type="Proteomes" id="UP000549971">
    <property type="component" value="Unassembled WGS sequence"/>
</dbReference>
<dbReference type="InterPro" id="IPR011009">
    <property type="entry name" value="Kinase-like_dom_sf"/>
</dbReference>
<dbReference type="EMBL" id="JACHMY010000001">
    <property type="protein sequence ID" value="MBB5840964.1"/>
    <property type="molecule type" value="Genomic_DNA"/>
</dbReference>
<protein>
    <recommendedName>
        <fullName evidence="3">Aminoglycoside phosphotransferase family protein</fullName>
    </recommendedName>
</protein>
<accession>A0A7W9JF15</accession>
<dbReference type="AlphaFoldDB" id="A0A7W9JF15"/>
<evidence type="ECO:0008006" key="3">
    <source>
        <dbReference type="Google" id="ProtNLM"/>
    </source>
</evidence>
<sequence length="295" mass="32272">MPGTEALLHQLVADAGLPPVTTATPLTGHGFDHEILHAVLDDGQEVVLRHRAGTPPLDQLTEFLRAHNIPTPALLAATNDATLHAFAPGEMLLTLIDHNRMTDTTWHSVGTTFRQLHAVRFPKALTGAFGNGTFDLHFTDPVRTQHKLLDEAALDLVSDHLPRLHATIDQYADQLRATPTALLHRDVYPANVIVGPDRTLLIDWDSPQVGDPGIEIAALEEHVYLLGAEVPPAFYSAYGPRPATTALHRLTGAIGWLAEGWLDDWIAGDDPNRSSKARSWRDGLQAYLTEQLPTL</sequence>
<name>A0A7W9JF15_9ACTN</name>
<organism evidence="1 2">
    <name type="scientific">Kribbella italica</name>
    <dbReference type="NCBI Taxonomy" id="1540520"/>
    <lineage>
        <taxon>Bacteria</taxon>
        <taxon>Bacillati</taxon>
        <taxon>Actinomycetota</taxon>
        <taxon>Actinomycetes</taxon>
        <taxon>Propionibacteriales</taxon>
        <taxon>Kribbellaceae</taxon>
        <taxon>Kribbella</taxon>
    </lineage>
</organism>
<dbReference type="Gene3D" id="3.90.1200.10">
    <property type="match status" value="1"/>
</dbReference>
<keyword evidence="2" id="KW-1185">Reference proteome</keyword>